<evidence type="ECO:0000313" key="3">
    <source>
        <dbReference type="Proteomes" id="UP001218188"/>
    </source>
</evidence>
<keyword evidence="3" id="KW-1185">Reference proteome</keyword>
<feature type="compositionally biased region" description="Polar residues" evidence="1">
    <location>
        <begin position="111"/>
        <end position="120"/>
    </location>
</feature>
<evidence type="ECO:0000313" key="2">
    <source>
        <dbReference type="EMBL" id="KAJ7016050.1"/>
    </source>
</evidence>
<feature type="region of interest" description="Disordered" evidence="1">
    <location>
        <begin position="149"/>
        <end position="181"/>
    </location>
</feature>
<protein>
    <submittedName>
        <fullName evidence="2">Uncharacterized protein</fullName>
    </submittedName>
</protein>
<evidence type="ECO:0000256" key="1">
    <source>
        <dbReference type="SAM" id="MobiDB-lite"/>
    </source>
</evidence>
<sequence length="181" mass="18206">MGVRVVAPEKGGAKPEGGGCCPPRDIHWSVGAALKAAPGGGGGAGCESVKNGVKGFSGRPLHIQPSSPRGARSSVHVRCAGGRYACRTKWVGTASRMGNKRRRRAEAGETAQRSHTETSSGRISSLFKWSFLRAFPPLGAVVEGGVGNGSNGGLDERGVGGESGGKGAGRRGGARGRCGGG</sequence>
<gene>
    <name evidence="2" type="ORF">C8F04DRAFT_1166545</name>
</gene>
<proteinExistence type="predicted"/>
<accession>A0AAD6RVK2</accession>
<comment type="caution">
    <text evidence="2">The sequence shown here is derived from an EMBL/GenBank/DDBJ whole genome shotgun (WGS) entry which is preliminary data.</text>
</comment>
<dbReference type="Proteomes" id="UP001218188">
    <property type="component" value="Unassembled WGS sequence"/>
</dbReference>
<reference evidence="2" key="1">
    <citation type="submission" date="2023-03" db="EMBL/GenBank/DDBJ databases">
        <title>Massive genome expansion in bonnet fungi (Mycena s.s.) driven by repeated elements and novel gene families across ecological guilds.</title>
        <authorList>
            <consortium name="Lawrence Berkeley National Laboratory"/>
            <person name="Harder C.B."/>
            <person name="Miyauchi S."/>
            <person name="Viragh M."/>
            <person name="Kuo A."/>
            <person name="Thoen E."/>
            <person name="Andreopoulos B."/>
            <person name="Lu D."/>
            <person name="Skrede I."/>
            <person name="Drula E."/>
            <person name="Henrissat B."/>
            <person name="Morin E."/>
            <person name="Kohler A."/>
            <person name="Barry K."/>
            <person name="LaButti K."/>
            <person name="Morin E."/>
            <person name="Salamov A."/>
            <person name="Lipzen A."/>
            <person name="Mereny Z."/>
            <person name="Hegedus B."/>
            <person name="Baldrian P."/>
            <person name="Stursova M."/>
            <person name="Weitz H."/>
            <person name="Taylor A."/>
            <person name="Grigoriev I.V."/>
            <person name="Nagy L.G."/>
            <person name="Martin F."/>
            <person name="Kauserud H."/>
        </authorList>
    </citation>
    <scope>NUCLEOTIDE SEQUENCE</scope>
    <source>
        <strain evidence="2">CBHHK200</strain>
    </source>
</reference>
<name>A0AAD6RVK2_9AGAR</name>
<dbReference type="AlphaFoldDB" id="A0AAD6RVK2"/>
<dbReference type="EMBL" id="JARJCM010000624">
    <property type="protein sequence ID" value="KAJ7016050.1"/>
    <property type="molecule type" value="Genomic_DNA"/>
</dbReference>
<organism evidence="2 3">
    <name type="scientific">Mycena alexandri</name>
    <dbReference type="NCBI Taxonomy" id="1745969"/>
    <lineage>
        <taxon>Eukaryota</taxon>
        <taxon>Fungi</taxon>
        <taxon>Dikarya</taxon>
        <taxon>Basidiomycota</taxon>
        <taxon>Agaricomycotina</taxon>
        <taxon>Agaricomycetes</taxon>
        <taxon>Agaricomycetidae</taxon>
        <taxon>Agaricales</taxon>
        <taxon>Marasmiineae</taxon>
        <taxon>Mycenaceae</taxon>
        <taxon>Mycena</taxon>
    </lineage>
</organism>
<feature type="region of interest" description="Disordered" evidence="1">
    <location>
        <begin position="96"/>
        <end position="120"/>
    </location>
</feature>